<dbReference type="InterPro" id="IPR041628">
    <property type="entry name" value="ChlI/MoxR_AAA_lid"/>
</dbReference>
<dbReference type="CDD" id="cd00009">
    <property type="entry name" value="AAA"/>
    <property type="match status" value="1"/>
</dbReference>
<dbReference type="FunFam" id="3.40.50.300:FF:000640">
    <property type="entry name" value="MoxR family ATPase"/>
    <property type="match status" value="1"/>
</dbReference>
<keyword evidence="1" id="KW-0547">Nucleotide-binding</keyword>
<evidence type="ECO:0000256" key="2">
    <source>
        <dbReference type="ARBA" id="ARBA00022840"/>
    </source>
</evidence>
<proteinExistence type="inferred from homology"/>
<dbReference type="Pfam" id="PF07726">
    <property type="entry name" value="AAA_3"/>
    <property type="match status" value="1"/>
</dbReference>
<accession>A0A545AL11</accession>
<evidence type="ECO:0000256" key="1">
    <source>
        <dbReference type="ARBA" id="ARBA00022741"/>
    </source>
</evidence>
<dbReference type="RefSeq" id="WP_142707683.1">
    <property type="nucleotide sequence ID" value="NZ_VIRS01000021.1"/>
</dbReference>
<sequence length="346" mass="37628">MTSTSQEHPIVSTAFHRAESAVPPHDQIVAFATSFRDVVRNVEQAVHGKTATVELALICVFAQQHILIEDVPGVGKTLLARSLAGSLDLPCRRIQFTPDLLPADVTGSIIYDQRNHAFDFRPGPVFTNVLIADEINRASPRTQSALLEAMEEGQVTVDVESRPLPSPFLVVATENPIEMQGTYPLPEAQLDRFLIRARLDYPDAEAEGAILRDARTGSRFPTVSKVLTGSDVLDLVEIARRVEVSPAIDAYVMRLVAATRSRPQVRLGAGPRGSIGLMRASQVRAASLGRTFVDPDDVKALAVPVLAHRLLLSGDAERRATSAEEVIREIVDELPVPRALGLHGRP</sequence>
<dbReference type="InterPro" id="IPR003593">
    <property type="entry name" value="AAA+_ATPase"/>
</dbReference>
<dbReference type="FunCoup" id="A0A545AL11">
    <property type="interactions" value="77"/>
</dbReference>
<dbReference type="InterPro" id="IPR027417">
    <property type="entry name" value="P-loop_NTPase"/>
</dbReference>
<organism evidence="5 6">
    <name type="scientific">Cryptosporangium phraense</name>
    <dbReference type="NCBI Taxonomy" id="2593070"/>
    <lineage>
        <taxon>Bacteria</taxon>
        <taxon>Bacillati</taxon>
        <taxon>Actinomycetota</taxon>
        <taxon>Actinomycetes</taxon>
        <taxon>Cryptosporangiales</taxon>
        <taxon>Cryptosporangiaceae</taxon>
        <taxon>Cryptosporangium</taxon>
    </lineage>
</organism>
<dbReference type="PIRSF" id="PIRSF002849">
    <property type="entry name" value="AAA_ATPase_chaperone_MoxR_prd"/>
    <property type="match status" value="1"/>
</dbReference>
<dbReference type="GO" id="GO:0016887">
    <property type="term" value="F:ATP hydrolysis activity"/>
    <property type="evidence" value="ECO:0007669"/>
    <property type="project" value="InterPro"/>
</dbReference>
<protein>
    <submittedName>
        <fullName evidence="5">MoxR family ATPase</fullName>
    </submittedName>
</protein>
<comment type="similarity">
    <text evidence="3">Belongs to the MoxR family.</text>
</comment>
<comment type="caution">
    <text evidence="5">The sequence shown here is derived from an EMBL/GenBank/DDBJ whole genome shotgun (WGS) entry which is preliminary data.</text>
</comment>
<dbReference type="InterPro" id="IPR011703">
    <property type="entry name" value="ATPase_AAA-3"/>
</dbReference>
<dbReference type="Gene3D" id="3.40.50.300">
    <property type="entry name" value="P-loop containing nucleotide triphosphate hydrolases"/>
    <property type="match status" value="1"/>
</dbReference>
<dbReference type="AlphaFoldDB" id="A0A545AL11"/>
<dbReference type="Gene3D" id="1.10.8.80">
    <property type="entry name" value="Magnesium chelatase subunit I, C-Terminal domain"/>
    <property type="match status" value="1"/>
</dbReference>
<evidence type="ECO:0000313" key="5">
    <source>
        <dbReference type="EMBL" id="TQS41971.1"/>
    </source>
</evidence>
<evidence type="ECO:0000259" key="4">
    <source>
        <dbReference type="SMART" id="SM00382"/>
    </source>
</evidence>
<dbReference type="SUPFAM" id="SSF52540">
    <property type="entry name" value="P-loop containing nucleoside triphosphate hydrolases"/>
    <property type="match status" value="1"/>
</dbReference>
<evidence type="ECO:0000256" key="3">
    <source>
        <dbReference type="ARBA" id="ARBA00061607"/>
    </source>
</evidence>
<dbReference type="GO" id="GO:0005524">
    <property type="term" value="F:ATP binding"/>
    <property type="evidence" value="ECO:0007669"/>
    <property type="project" value="UniProtKB-KW"/>
</dbReference>
<feature type="domain" description="AAA+ ATPase" evidence="4">
    <location>
        <begin position="62"/>
        <end position="205"/>
    </location>
</feature>
<dbReference type="Proteomes" id="UP000317982">
    <property type="component" value="Unassembled WGS sequence"/>
</dbReference>
<dbReference type="EMBL" id="VIRS01000021">
    <property type="protein sequence ID" value="TQS41971.1"/>
    <property type="molecule type" value="Genomic_DNA"/>
</dbReference>
<dbReference type="PANTHER" id="PTHR42759:SF5">
    <property type="entry name" value="METHANOL DEHYDROGENASE REGULATOR"/>
    <property type="match status" value="1"/>
</dbReference>
<name>A0A545AL11_9ACTN</name>
<dbReference type="PANTHER" id="PTHR42759">
    <property type="entry name" value="MOXR FAMILY PROTEIN"/>
    <property type="match status" value="1"/>
</dbReference>
<evidence type="ECO:0000313" key="6">
    <source>
        <dbReference type="Proteomes" id="UP000317982"/>
    </source>
</evidence>
<keyword evidence="6" id="KW-1185">Reference proteome</keyword>
<dbReference type="Pfam" id="PF17863">
    <property type="entry name" value="AAA_lid_2"/>
    <property type="match status" value="1"/>
</dbReference>
<dbReference type="OrthoDB" id="9808397at2"/>
<dbReference type="InParanoid" id="A0A545AL11"/>
<reference evidence="5 6" key="1">
    <citation type="submission" date="2019-07" db="EMBL/GenBank/DDBJ databases">
        <title>Cryptosporangium phraense sp. nov., isolated from plant litter.</title>
        <authorList>
            <person name="Suriyachadkun C."/>
        </authorList>
    </citation>
    <scope>NUCLEOTIDE SEQUENCE [LARGE SCALE GENOMIC DNA]</scope>
    <source>
        <strain evidence="5 6">A-T 5661</strain>
    </source>
</reference>
<keyword evidence="2" id="KW-0067">ATP-binding</keyword>
<dbReference type="SMART" id="SM00382">
    <property type="entry name" value="AAA"/>
    <property type="match status" value="1"/>
</dbReference>
<gene>
    <name evidence="5" type="ORF">FL583_27210</name>
</gene>
<dbReference type="InterPro" id="IPR050764">
    <property type="entry name" value="CbbQ/NirQ/NorQ/GpvN"/>
</dbReference>